<dbReference type="Proteomes" id="UP001187531">
    <property type="component" value="Unassembled WGS sequence"/>
</dbReference>
<dbReference type="FunFam" id="2.130.10.10:FF:000016">
    <property type="entry name" value="Coatomer alpha subunit, putative"/>
    <property type="match status" value="1"/>
</dbReference>
<dbReference type="InterPro" id="IPR016453">
    <property type="entry name" value="COPB2"/>
</dbReference>
<dbReference type="PROSITE" id="PS50294">
    <property type="entry name" value="WD_REPEATS_REGION"/>
    <property type="match status" value="4"/>
</dbReference>
<feature type="repeat" description="WD" evidence="14">
    <location>
        <begin position="225"/>
        <end position="266"/>
    </location>
</feature>
<dbReference type="Pfam" id="PF00400">
    <property type="entry name" value="WD40"/>
    <property type="match status" value="5"/>
</dbReference>
<comment type="subunit">
    <text evidence="13">Oligomeric complex that consists of at least the alpha, beta, beta', gamma, delta, epsilon and zeta subunits.</text>
</comment>
<evidence type="ECO:0000256" key="12">
    <source>
        <dbReference type="ARBA" id="ARBA00025536"/>
    </source>
</evidence>
<dbReference type="Gene3D" id="1.25.40.470">
    <property type="match status" value="1"/>
</dbReference>
<evidence type="ECO:0000313" key="19">
    <source>
        <dbReference type="Proteomes" id="UP001187531"/>
    </source>
</evidence>
<keyword evidence="3 13" id="KW-0813">Transport</keyword>
<feature type="domain" description="COPA/B TPR" evidence="17">
    <location>
        <begin position="594"/>
        <end position="774"/>
    </location>
</feature>
<evidence type="ECO:0000256" key="6">
    <source>
        <dbReference type="ARBA" id="ARBA00022737"/>
    </source>
</evidence>
<dbReference type="GO" id="GO:0006888">
    <property type="term" value="P:endoplasmic reticulum to Golgi vesicle-mediated transport"/>
    <property type="evidence" value="ECO:0007669"/>
    <property type="project" value="TreeGrafter"/>
</dbReference>
<evidence type="ECO:0000256" key="15">
    <source>
        <dbReference type="SAM" id="MobiDB-lite"/>
    </source>
</evidence>
<dbReference type="InterPro" id="IPR020472">
    <property type="entry name" value="WD40_PAC1"/>
</dbReference>
<evidence type="ECO:0000256" key="8">
    <source>
        <dbReference type="ARBA" id="ARBA00022927"/>
    </source>
</evidence>
<comment type="caution">
    <text evidence="18">The sequence shown here is derived from an EMBL/GenBank/DDBJ whole genome shotgun (WGS) entry which is preliminary data.</text>
</comment>
<keyword evidence="7 13" id="KW-0931">ER-Golgi transport</keyword>
<dbReference type="PROSITE" id="PS00678">
    <property type="entry name" value="WD_REPEATS_1"/>
    <property type="match status" value="1"/>
</dbReference>
<dbReference type="InterPro" id="IPR050844">
    <property type="entry name" value="Coatomer_complex_subunit"/>
</dbReference>
<evidence type="ECO:0000256" key="7">
    <source>
        <dbReference type="ARBA" id="ARBA00022892"/>
    </source>
</evidence>
<evidence type="ECO:0000256" key="4">
    <source>
        <dbReference type="ARBA" id="ARBA00022490"/>
    </source>
</evidence>
<dbReference type="GO" id="GO:0006891">
    <property type="term" value="P:intra-Golgi vesicle-mediated transport"/>
    <property type="evidence" value="ECO:0007669"/>
    <property type="project" value="TreeGrafter"/>
</dbReference>
<dbReference type="Pfam" id="PF23953">
    <property type="entry name" value="TPR_COPA_B"/>
    <property type="match status" value="1"/>
</dbReference>
<keyword evidence="4 13" id="KW-0963">Cytoplasm</keyword>
<dbReference type="PRINTS" id="PR00320">
    <property type="entry name" value="GPROTEINBRPT"/>
</dbReference>
<sequence length="906" mass="102289">MQLKLDIRRTLTARSDRVKCVDLHPTEPWMLVSLYNGKIHVWNHQNQQLIKTFEVCSSPVRAGKFIARKNWIITGSDDYRITVFNYNTLERQHVVDAHMDYIRCLAVHPTLPIVLSGSDDMTIKMWNWDKNWACQKVFDGHSHYVMQIVFNPKDNNTFASASLDKTIKIWQLASSIPNFTLEGHVNGINCLDYTHAGEKPYLISGADDRLVKIWDYQNRSCVQSLDGHTKNISAVAFHPELPIIITGSEDGTVKIWNANTYSLENTLNYGLERAWTICCLKGSNMVGIGFDDGCVMIRLGKEDPTFSMDEGGKIVWIKHSEMQMINLKQLAIEDIKDGERLNLSVKGDTKSCEVFANTLAHNSNGRYVAVCGEGEYIIYTAMALRNKAYGSALEFVWGIEPEDFAIRESATTVKVFQKLTKEKKSFKPELGADGIYGGTLLGVRSANHLTFYAWDTLELVRRIEIQPKGVFWGGNGEMVAITTEESFYVLKYNASVVAEASEEGRAEDGYEDAFEVVGEVAENVKTATWVGDCFIYSNSLNRLNYYVGGEIVTISHLDRPHYILGYIPRDNRIYLCDKELNVLSYSLHLSVLDFETSVMRKDIQNAQQLLPTIPQSYYTKIAHFLEKQGFVSQALSVSTDPDHKFDLALQLSKLDLAVELAREIGSDQKWQQLADCSILSGRLDLAEKCYEATQDFGALLVLSSSSGNLDKVSKLAEVAHRARKFNVAFTAYLLTQQNLKALNILVETNKLPDAAFFARTYLPSEVPRVTQLWKAEQQKTNAKVAQGIADPSEYTNLFPSFEESLRGQKYLEESEKIVPASHYSTRTSNSQRNVFEELSKACTSGSNLEETRENNANDDGERDEQRQSEPQSTELITDEDIELDLENMNLENIDYSNISEEDLLGD</sequence>
<dbReference type="GO" id="GO:0006890">
    <property type="term" value="P:retrograde vesicle-mediated transport, Golgi to endoplasmic reticulum"/>
    <property type="evidence" value="ECO:0007669"/>
    <property type="project" value="TreeGrafter"/>
</dbReference>
<dbReference type="InterPro" id="IPR001680">
    <property type="entry name" value="WD40_rpt"/>
</dbReference>
<proteinExistence type="inferred from homology"/>
<dbReference type="GO" id="GO:0000139">
    <property type="term" value="C:Golgi membrane"/>
    <property type="evidence" value="ECO:0007669"/>
    <property type="project" value="UniProtKB-SubCell"/>
</dbReference>
<dbReference type="InterPro" id="IPR006692">
    <property type="entry name" value="Beta-prop_COPA/B_2nd"/>
</dbReference>
<evidence type="ECO:0000313" key="18">
    <source>
        <dbReference type="EMBL" id="KAK2704615.1"/>
    </source>
</evidence>
<comment type="function">
    <text evidence="12 13">The coatomer is a cytosolic protein complex that binds to dilysine motifs and reversibly associates with Golgi non-clathrin-coated vesicles, which further mediate biosynthetic protein transport from the ER, via the Golgi up to the trans Golgi network. Coatomer complex is required for budding from Golgi membranes, and is essential for the retrograde Golgi-to-ER transport of dilysine-tagged proteins.</text>
</comment>
<evidence type="ECO:0000256" key="3">
    <source>
        <dbReference type="ARBA" id="ARBA00022448"/>
    </source>
</evidence>
<dbReference type="InterPro" id="IPR056176">
    <property type="entry name" value="TPR_COPA_B"/>
</dbReference>
<dbReference type="PIRSF" id="PIRSF005567">
    <property type="entry name" value="Coatomer_beta'_subunit"/>
    <property type="match status" value="1"/>
</dbReference>
<evidence type="ECO:0000256" key="10">
    <source>
        <dbReference type="ARBA" id="ARBA00023136"/>
    </source>
</evidence>
<keyword evidence="8 13" id="KW-0653">Protein transport</keyword>
<feature type="region of interest" description="Disordered" evidence="15">
    <location>
        <begin position="842"/>
        <end position="880"/>
    </location>
</feature>
<gene>
    <name evidence="18" type="ORF">QYM36_016869</name>
</gene>
<feature type="repeat" description="WD" evidence="14">
    <location>
        <begin position="95"/>
        <end position="127"/>
    </location>
</feature>
<dbReference type="GO" id="GO:0005198">
    <property type="term" value="F:structural molecule activity"/>
    <property type="evidence" value="ECO:0007669"/>
    <property type="project" value="UniProtKB-UniRule"/>
</dbReference>
<dbReference type="InterPro" id="IPR015943">
    <property type="entry name" value="WD40/YVTN_repeat-like_dom_sf"/>
</dbReference>
<accession>A0AA88H903</accession>
<name>A0AA88H903_ARTSF</name>
<keyword evidence="9 13" id="KW-0333">Golgi apparatus</keyword>
<organism evidence="18 19">
    <name type="scientific">Artemia franciscana</name>
    <name type="common">Brine shrimp</name>
    <name type="synonym">Artemia sanfranciscana</name>
    <dbReference type="NCBI Taxonomy" id="6661"/>
    <lineage>
        <taxon>Eukaryota</taxon>
        <taxon>Metazoa</taxon>
        <taxon>Ecdysozoa</taxon>
        <taxon>Arthropoda</taxon>
        <taxon>Crustacea</taxon>
        <taxon>Branchiopoda</taxon>
        <taxon>Anostraca</taxon>
        <taxon>Artemiidae</taxon>
        <taxon>Artemia</taxon>
    </lineage>
</organism>
<dbReference type="FunFam" id="1.25.40.470:FF:000001">
    <property type="entry name" value="Coatomer subunit beta"/>
    <property type="match status" value="1"/>
</dbReference>
<comment type="similarity">
    <text evidence="2 13">Belongs to the WD repeat COPB2 family.</text>
</comment>
<dbReference type="PANTHER" id="PTHR19876">
    <property type="entry name" value="COATOMER"/>
    <property type="match status" value="1"/>
</dbReference>
<feature type="repeat" description="WD" evidence="14">
    <location>
        <begin position="138"/>
        <end position="174"/>
    </location>
</feature>
<comment type="subcellular location">
    <subcellularLocation>
        <location evidence="1 13">Cytoplasmic vesicle</location>
        <location evidence="1 13">COPI-coated vesicle membrane</location>
        <topology evidence="1 13">Peripheral membrane protein</topology>
        <orientation evidence="1 13">Cytoplasmic side</orientation>
    </subcellularLocation>
    <subcellularLocation>
        <location evidence="13">Golgi apparatus membrane</location>
        <topology evidence="13">Peripheral membrane protein</topology>
        <orientation evidence="13">Cytoplasmic side</orientation>
    </subcellularLocation>
    <text evidence="13">The coatomer is cytoplasmic or polymerized on the cytoplasmic side of the Golgi, as well as on the vesicles/buds originating from it.</text>
</comment>
<evidence type="ECO:0000259" key="16">
    <source>
        <dbReference type="Pfam" id="PF04053"/>
    </source>
</evidence>
<protein>
    <recommendedName>
        <fullName evidence="13">Coatomer subunit beta'</fullName>
    </recommendedName>
</protein>
<keyword evidence="10 13" id="KW-0472">Membrane</keyword>
<feature type="domain" description="COPA/B second beta-propeller" evidence="16">
    <location>
        <begin position="319"/>
        <end position="577"/>
    </location>
</feature>
<keyword evidence="11 13" id="KW-0968">Cytoplasmic vesicle</keyword>
<dbReference type="SMART" id="SM00320">
    <property type="entry name" value="WD40"/>
    <property type="match status" value="6"/>
</dbReference>
<evidence type="ECO:0000256" key="1">
    <source>
        <dbReference type="ARBA" id="ARBA00004347"/>
    </source>
</evidence>
<dbReference type="GO" id="GO:0006886">
    <property type="term" value="P:intracellular protein transport"/>
    <property type="evidence" value="ECO:0007669"/>
    <property type="project" value="UniProtKB-UniRule"/>
</dbReference>
<dbReference type="PROSITE" id="PS50082">
    <property type="entry name" value="WD_REPEATS_2"/>
    <property type="match status" value="5"/>
</dbReference>
<evidence type="ECO:0000256" key="2">
    <source>
        <dbReference type="ARBA" id="ARBA00010844"/>
    </source>
</evidence>
<dbReference type="PANTHER" id="PTHR19876:SF2">
    <property type="entry name" value="COATOMER SUBUNIT BETA"/>
    <property type="match status" value="1"/>
</dbReference>
<dbReference type="EMBL" id="JAVRJZ010000021">
    <property type="protein sequence ID" value="KAK2704615.1"/>
    <property type="molecule type" value="Genomic_DNA"/>
</dbReference>
<dbReference type="GO" id="GO:0030126">
    <property type="term" value="C:COPI vesicle coat"/>
    <property type="evidence" value="ECO:0007669"/>
    <property type="project" value="TreeGrafter"/>
</dbReference>
<evidence type="ECO:0000256" key="9">
    <source>
        <dbReference type="ARBA" id="ARBA00023034"/>
    </source>
</evidence>
<keyword evidence="6" id="KW-0677">Repeat</keyword>
<dbReference type="CDD" id="cd00200">
    <property type="entry name" value="WD40"/>
    <property type="match status" value="1"/>
</dbReference>
<dbReference type="Gene3D" id="2.130.10.10">
    <property type="entry name" value="YVTN repeat-like/Quinoprotein amine dehydrogenase"/>
    <property type="match status" value="1"/>
</dbReference>
<dbReference type="CDD" id="cd22947">
    <property type="entry name" value="Coatomer_WDAD_beta-like"/>
    <property type="match status" value="1"/>
</dbReference>
<evidence type="ECO:0000256" key="13">
    <source>
        <dbReference type="PIRNR" id="PIRNR005567"/>
    </source>
</evidence>
<evidence type="ECO:0000256" key="14">
    <source>
        <dbReference type="PROSITE-ProRule" id="PRU00221"/>
    </source>
</evidence>
<reference evidence="18" key="1">
    <citation type="submission" date="2023-07" db="EMBL/GenBank/DDBJ databases">
        <title>Chromosome-level genome assembly of Artemia franciscana.</title>
        <authorList>
            <person name="Jo E."/>
        </authorList>
    </citation>
    <scope>NUCLEOTIDE SEQUENCE</scope>
    <source>
        <tissue evidence="18">Whole body</tissue>
    </source>
</reference>
<dbReference type="AlphaFoldDB" id="A0AA88H903"/>
<dbReference type="Pfam" id="PF04053">
    <property type="entry name" value="B-prop_COPA_B_2nd"/>
    <property type="match status" value="1"/>
</dbReference>
<keyword evidence="19" id="KW-1185">Reference proteome</keyword>
<evidence type="ECO:0000256" key="11">
    <source>
        <dbReference type="ARBA" id="ARBA00023329"/>
    </source>
</evidence>
<evidence type="ECO:0000259" key="17">
    <source>
        <dbReference type="Pfam" id="PF23953"/>
    </source>
</evidence>
<feature type="repeat" description="WD" evidence="14">
    <location>
        <begin position="181"/>
        <end position="224"/>
    </location>
</feature>
<dbReference type="SUPFAM" id="SSF50978">
    <property type="entry name" value="WD40 repeat-like"/>
    <property type="match status" value="1"/>
</dbReference>
<keyword evidence="5 14" id="KW-0853">WD repeat</keyword>
<dbReference type="InterPro" id="IPR019775">
    <property type="entry name" value="WD40_repeat_CS"/>
</dbReference>
<dbReference type="InterPro" id="IPR036322">
    <property type="entry name" value="WD40_repeat_dom_sf"/>
</dbReference>
<evidence type="ECO:0000256" key="5">
    <source>
        <dbReference type="ARBA" id="ARBA00022574"/>
    </source>
</evidence>
<feature type="repeat" description="WD" evidence="14">
    <location>
        <begin position="11"/>
        <end position="52"/>
    </location>
</feature>